<dbReference type="PANTHER" id="PTHR36578:SF2">
    <property type="entry name" value="PA14 DOMAIN-CONTAINING PROTEIN"/>
    <property type="match status" value="1"/>
</dbReference>
<evidence type="ECO:0000256" key="1">
    <source>
        <dbReference type="SAM" id="MobiDB-lite"/>
    </source>
</evidence>
<evidence type="ECO:0008006" key="5">
    <source>
        <dbReference type="Google" id="ProtNLM"/>
    </source>
</evidence>
<evidence type="ECO:0000313" key="4">
    <source>
        <dbReference type="Proteomes" id="UP000304928"/>
    </source>
</evidence>
<comment type="caution">
    <text evidence="3">The sequence shown here is derived from an EMBL/GenBank/DDBJ whole genome shotgun (WGS) entry which is preliminary data.</text>
</comment>
<organism evidence="3 4">
    <name type="scientific">Aureobasidium pullulans</name>
    <name type="common">Black yeast</name>
    <name type="synonym">Pullularia pullulans</name>
    <dbReference type="NCBI Taxonomy" id="5580"/>
    <lineage>
        <taxon>Eukaryota</taxon>
        <taxon>Fungi</taxon>
        <taxon>Dikarya</taxon>
        <taxon>Ascomycota</taxon>
        <taxon>Pezizomycotina</taxon>
        <taxon>Dothideomycetes</taxon>
        <taxon>Dothideomycetidae</taxon>
        <taxon>Dothideales</taxon>
        <taxon>Saccotheciaceae</taxon>
        <taxon>Aureobasidium</taxon>
    </lineage>
</organism>
<name>A0A4S9B0N4_AURPU</name>
<keyword evidence="2" id="KW-0732">Signal</keyword>
<dbReference type="EMBL" id="QZAR01000161">
    <property type="protein sequence ID" value="THW86061.1"/>
    <property type="molecule type" value="Genomic_DNA"/>
</dbReference>
<reference evidence="3 4" key="1">
    <citation type="submission" date="2018-10" db="EMBL/GenBank/DDBJ databases">
        <title>Fifty Aureobasidium pullulans genomes reveal a recombining polyextremotolerant generalist.</title>
        <authorList>
            <person name="Gostincar C."/>
            <person name="Turk M."/>
            <person name="Zajc J."/>
            <person name="Gunde-Cimerman N."/>
        </authorList>
    </citation>
    <scope>NUCLEOTIDE SEQUENCE [LARGE SCALE GENOMIC DNA]</scope>
    <source>
        <strain evidence="3 4">EXF-10507</strain>
    </source>
</reference>
<dbReference type="AlphaFoldDB" id="A0A4S9B0N4"/>
<protein>
    <recommendedName>
        <fullName evidence="5">Apple domain-containing protein</fullName>
    </recommendedName>
</protein>
<feature type="signal peptide" evidence="2">
    <location>
        <begin position="1"/>
        <end position="17"/>
    </location>
</feature>
<sequence>MKSTIAALAFFASTVSAQSANLAGLAAIPTGVFHLPVVYATAGGPAITATTLAVSATAFSDPSATSLINAAARVSLVVSPAQKRDSHHKRDGNCAAQPSGISHNSTPDTPAAFVADPYYAQQAEDAVVPAGCTAMFTNLNASNSANKYMGYTLLPSYDVQSCSNRCSAITGCNSFNIYFERDPSLDPSALDCPNPASTVNVKCVFWGDVVGAINANNFGQWRNSFQVLIAGSNGYVNSSLIAPKTCQKSFPNAGGIQVWNPSNPNNLNSKWMSVGSGNSPSLNLVTGTSGASSNGTSFSNNNIDWLLFNVNGTNCGNALSVSSTNTSPQIATFETVGTAGKVRLGEMRHVKWGFIFYRCTYSDDSSWQRFMDIVRHRAELDVHETGETEEINSSLEISSCEDRSQFEGARIDQIREHFENWVCDSSKSILREQGGDANTYPTARYIYPIHVDAEAMYSVVGLAPPPPARDKDGIGYVNLINSHWRPQEPSPQYDEDFHERDENDDVGYMRVCLQGLHPRVYSPLSNADTYHVFYRPPPKVFIR</sequence>
<proteinExistence type="predicted"/>
<dbReference type="Proteomes" id="UP000304928">
    <property type="component" value="Unassembled WGS sequence"/>
</dbReference>
<evidence type="ECO:0000313" key="3">
    <source>
        <dbReference type="EMBL" id="THW86061.1"/>
    </source>
</evidence>
<feature type="chain" id="PRO_5020952415" description="Apple domain-containing protein" evidence="2">
    <location>
        <begin position="18"/>
        <end position="543"/>
    </location>
</feature>
<evidence type="ECO:0000256" key="2">
    <source>
        <dbReference type="SAM" id="SignalP"/>
    </source>
</evidence>
<feature type="region of interest" description="Disordered" evidence="1">
    <location>
        <begin position="81"/>
        <end position="107"/>
    </location>
</feature>
<dbReference type="PANTHER" id="PTHR36578">
    <property type="entry name" value="CHROMOSOME 15, WHOLE GENOME SHOTGUN SEQUENCE"/>
    <property type="match status" value="1"/>
</dbReference>
<accession>A0A4S9B0N4</accession>
<gene>
    <name evidence="3" type="ORF">D6D15_07640</name>
</gene>